<keyword evidence="2" id="KW-1185">Reference proteome</keyword>
<protein>
    <submittedName>
        <fullName evidence="1">(salmon louse) hypothetical protein</fullName>
    </submittedName>
</protein>
<evidence type="ECO:0000313" key="1">
    <source>
        <dbReference type="EMBL" id="CAF2980261.1"/>
    </source>
</evidence>
<name>A0A7R8HAT7_LEPSM</name>
<dbReference type="EMBL" id="HG994585">
    <property type="protein sequence ID" value="CAF2980261.1"/>
    <property type="molecule type" value="Genomic_DNA"/>
</dbReference>
<gene>
    <name evidence="1" type="ORF">LSAA_12550</name>
</gene>
<accession>A0A7R8HAT7</accession>
<organism evidence="1 2">
    <name type="scientific">Lepeophtheirus salmonis</name>
    <name type="common">Salmon louse</name>
    <name type="synonym">Caligus salmonis</name>
    <dbReference type="NCBI Taxonomy" id="72036"/>
    <lineage>
        <taxon>Eukaryota</taxon>
        <taxon>Metazoa</taxon>
        <taxon>Ecdysozoa</taxon>
        <taxon>Arthropoda</taxon>
        <taxon>Crustacea</taxon>
        <taxon>Multicrustacea</taxon>
        <taxon>Hexanauplia</taxon>
        <taxon>Copepoda</taxon>
        <taxon>Siphonostomatoida</taxon>
        <taxon>Caligidae</taxon>
        <taxon>Lepeophtheirus</taxon>
    </lineage>
</organism>
<dbReference type="Proteomes" id="UP000675881">
    <property type="component" value="Chromosome 6"/>
</dbReference>
<dbReference type="AlphaFoldDB" id="A0A7R8HAT7"/>
<reference evidence="1" key="1">
    <citation type="submission" date="2021-02" db="EMBL/GenBank/DDBJ databases">
        <authorList>
            <person name="Bekaert M."/>
        </authorList>
    </citation>
    <scope>NUCLEOTIDE SEQUENCE</scope>
    <source>
        <strain evidence="1">IoA-00</strain>
    </source>
</reference>
<evidence type="ECO:0000313" key="2">
    <source>
        <dbReference type="Proteomes" id="UP000675881"/>
    </source>
</evidence>
<proteinExistence type="predicted"/>
<sequence length="124" mass="14815">MLLKKFLDDDFSEIYLWQIQSLICIFQRHIQEIERENNAVVEVKKILDKVHTMLHEYKTNKFMPLKVKGMLAQKQEDGFGQKCDHVNAEIQGMYSTCLVYFERWMAPREGFSTFMWMDLGEILD</sequence>